<sequence length="108" mass="12124">MREMQKRAPWLKAMAFPSAIRASRCDACHIAFVCGHMEIPFVRASLLVTHVWACAIQKVVTRKSTAHSLNLSSFRVPTRILIHALLANICGPHPLLIHSFSRVSCLFM</sequence>
<dbReference type="AlphaFoldDB" id="A0A0D0AVD9"/>
<evidence type="ECO:0000313" key="2">
    <source>
        <dbReference type="Proteomes" id="UP000054485"/>
    </source>
</evidence>
<dbReference type="EMBL" id="KN835255">
    <property type="protein sequence ID" value="KIK41864.1"/>
    <property type="molecule type" value="Genomic_DNA"/>
</dbReference>
<accession>A0A0D0AVD9</accession>
<keyword evidence="2" id="KW-1185">Reference proteome</keyword>
<dbReference type="HOGENOM" id="CLU_2198734_0_0_1"/>
<name>A0A0D0AVD9_9AGAM</name>
<dbReference type="InParanoid" id="A0A0D0AVD9"/>
<dbReference type="Proteomes" id="UP000054485">
    <property type="component" value="Unassembled WGS sequence"/>
</dbReference>
<evidence type="ECO:0000313" key="1">
    <source>
        <dbReference type="EMBL" id="KIK41864.1"/>
    </source>
</evidence>
<organism evidence="1 2">
    <name type="scientific">Suillus luteus UH-Slu-Lm8-n1</name>
    <dbReference type="NCBI Taxonomy" id="930992"/>
    <lineage>
        <taxon>Eukaryota</taxon>
        <taxon>Fungi</taxon>
        <taxon>Dikarya</taxon>
        <taxon>Basidiomycota</taxon>
        <taxon>Agaricomycotina</taxon>
        <taxon>Agaricomycetes</taxon>
        <taxon>Agaricomycetidae</taxon>
        <taxon>Boletales</taxon>
        <taxon>Suillineae</taxon>
        <taxon>Suillaceae</taxon>
        <taxon>Suillus</taxon>
    </lineage>
</organism>
<proteinExistence type="predicted"/>
<protein>
    <submittedName>
        <fullName evidence="1">Uncharacterized protein</fullName>
    </submittedName>
</protein>
<reference evidence="1 2" key="1">
    <citation type="submission" date="2014-04" db="EMBL/GenBank/DDBJ databases">
        <authorList>
            <consortium name="DOE Joint Genome Institute"/>
            <person name="Kuo A."/>
            <person name="Ruytinx J."/>
            <person name="Rineau F."/>
            <person name="Colpaert J."/>
            <person name="Kohler A."/>
            <person name="Nagy L.G."/>
            <person name="Floudas D."/>
            <person name="Copeland A."/>
            <person name="Barry K.W."/>
            <person name="Cichocki N."/>
            <person name="Veneault-Fourrey C."/>
            <person name="LaButti K."/>
            <person name="Lindquist E.A."/>
            <person name="Lipzen A."/>
            <person name="Lundell T."/>
            <person name="Morin E."/>
            <person name="Murat C."/>
            <person name="Sun H."/>
            <person name="Tunlid A."/>
            <person name="Henrissat B."/>
            <person name="Grigoriev I.V."/>
            <person name="Hibbett D.S."/>
            <person name="Martin F."/>
            <person name="Nordberg H.P."/>
            <person name="Cantor M.N."/>
            <person name="Hua S.X."/>
        </authorList>
    </citation>
    <scope>NUCLEOTIDE SEQUENCE [LARGE SCALE GENOMIC DNA]</scope>
    <source>
        <strain evidence="1 2">UH-Slu-Lm8-n1</strain>
    </source>
</reference>
<gene>
    <name evidence="1" type="ORF">CY34DRAFT_180463</name>
</gene>
<reference evidence="2" key="2">
    <citation type="submission" date="2015-01" db="EMBL/GenBank/DDBJ databases">
        <title>Evolutionary Origins and Diversification of the Mycorrhizal Mutualists.</title>
        <authorList>
            <consortium name="DOE Joint Genome Institute"/>
            <consortium name="Mycorrhizal Genomics Consortium"/>
            <person name="Kohler A."/>
            <person name="Kuo A."/>
            <person name="Nagy L.G."/>
            <person name="Floudas D."/>
            <person name="Copeland A."/>
            <person name="Barry K.W."/>
            <person name="Cichocki N."/>
            <person name="Veneault-Fourrey C."/>
            <person name="LaButti K."/>
            <person name="Lindquist E.A."/>
            <person name="Lipzen A."/>
            <person name="Lundell T."/>
            <person name="Morin E."/>
            <person name="Murat C."/>
            <person name="Riley R."/>
            <person name="Ohm R."/>
            <person name="Sun H."/>
            <person name="Tunlid A."/>
            <person name="Henrissat B."/>
            <person name="Grigoriev I.V."/>
            <person name="Hibbett D.S."/>
            <person name="Martin F."/>
        </authorList>
    </citation>
    <scope>NUCLEOTIDE SEQUENCE [LARGE SCALE GENOMIC DNA]</scope>
    <source>
        <strain evidence="2">UH-Slu-Lm8-n1</strain>
    </source>
</reference>